<dbReference type="CDD" id="cd06223">
    <property type="entry name" value="PRTases_typeI"/>
    <property type="match status" value="1"/>
</dbReference>
<comment type="similarity">
    <text evidence="1">Belongs to the ComF/GntX family.</text>
</comment>
<dbReference type="Gene3D" id="3.40.50.2020">
    <property type="match status" value="1"/>
</dbReference>
<dbReference type="EMBL" id="JAMZMM010000447">
    <property type="protein sequence ID" value="MCP2731991.1"/>
    <property type="molecule type" value="Genomic_DNA"/>
</dbReference>
<dbReference type="AlphaFoldDB" id="A0AAE3GY71"/>
<accession>A0AAE3GY71</accession>
<proteinExistence type="inferred from homology"/>
<dbReference type="InterPro" id="IPR029057">
    <property type="entry name" value="PRTase-like"/>
</dbReference>
<dbReference type="SUPFAM" id="SSF53271">
    <property type="entry name" value="PRTase-like"/>
    <property type="match status" value="1"/>
</dbReference>
<gene>
    <name evidence="2" type="ORF">NJ959_26520</name>
</gene>
<organism evidence="2 3">
    <name type="scientific">Limnofasciculus baicalensis BBK-W-15</name>
    <dbReference type="NCBI Taxonomy" id="2699891"/>
    <lineage>
        <taxon>Bacteria</taxon>
        <taxon>Bacillati</taxon>
        <taxon>Cyanobacteriota</taxon>
        <taxon>Cyanophyceae</taxon>
        <taxon>Coleofasciculales</taxon>
        <taxon>Coleofasciculaceae</taxon>
        <taxon>Limnofasciculus</taxon>
        <taxon>Limnofasciculus baicalensis</taxon>
    </lineage>
</organism>
<comment type="caution">
    <text evidence="2">The sequence shown here is derived from an EMBL/GenBank/DDBJ whole genome shotgun (WGS) entry which is preliminary data.</text>
</comment>
<evidence type="ECO:0000313" key="3">
    <source>
        <dbReference type="Proteomes" id="UP001204953"/>
    </source>
</evidence>
<name>A0AAE3GY71_9CYAN</name>
<dbReference type="InterPro" id="IPR051910">
    <property type="entry name" value="ComF/GntX_DNA_util-trans"/>
</dbReference>
<protein>
    <submittedName>
        <fullName evidence="2">ComF family protein</fullName>
    </submittedName>
</protein>
<reference evidence="2" key="1">
    <citation type="submission" date="2022-06" db="EMBL/GenBank/DDBJ databases">
        <title>New cyanobacteria of genus Symplocastrum in benthos of Lake Baikal.</title>
        <authorList>
            <person name="Sorokovikova E."/>
            <person name="Tikhonova I."/>
            <person name="Krasnopeev A."/>
            <person name="Evseev P."/>
            <person name="Gladkikh A."/>
            <person name="Belykh O."/>
        </authorList>
    </citation>
    <scope>NUCLEOTIDE SEQUENCE</scope>
    <source>
        <strain evidence="2">BBK-W-15</strain>
    </source>
</reference>
<dbReference type="InterPro" id="IPR000836">
    <property type="entry name" value="PRTase_dom"/>
</dbReference>
<dbReference type="Proteomes" id="UP001204953">
    <property type="component" value="Unassembled WGS sequence"/>
</dbReference>
<dbReference type="PANTHER" id="PTHR47505">
    <property type="entry name" value="DNA UTILIZATION PROTEIN YHGH"/>
    <property type="match status" value="1"/>
</dbReference>
<keyword evidence="3" id="KW-1185">Reference proteome</keyword>
<evidence type="ECO:0000313" key="2">
    <source>
        <dbReference type="EMBL" id="MCP2731991.1"/>
    </source>
</evidence>
<sequence>MISNRIKQIKNSLLSLFLKSNCPLCTRPAETEICQYCYRQLQRCQLSNHSRLWQGELPVFIWGNYGNGVKRAIASLKYNNQPQLARPLGNWLAEAWLKGAAAKYTKKLIVVPIPLHPSKQKSRGFNQAELIAESFCQITGYQHQPLGLERIRETEAQFSLSAQARSQNLAEAFTIGKCFRKNPPTSPVLIVDDIYTTGATVRSATETLRQEGVQVYGVVAIASSHK</sequence>
<dbReference type="RefSeq" id="WP_254014721.1">
    <property type="nucleotide sequence ID" value="NZ_JAMZMM010000447.1"/>
</dbReference>
<evidence type="ECO:0000256" key="1">
    <source>
        <dbReference type="ARBA" id="ARBA00008007"/>
    </source>
</evidence>
<dbReference type="PANTHER" id="PTHR47505:SF1">
    <property type="entry name" value="DNA UTILIZATION PROTEIN YHGH"/>
    <property type="match status" value="1"/>
</dbReference>